<keyword evidence="1" id="KW-0812">Transmembrane</keyword>
<dbReference type="EMBL" id="JABTDW010000001">
    <property type="protein sequence ID" value="NSB14078.1"/>
    <property type="molecule type" value="Genomic_DNA"/>
</dbReference>
<comment type="caution">
    <text evidence="3">The sequence shown here is derived from an EMBL/GenBank/DDBJ whole genome shotgun (WGS) entry which is preliminary data.</text>
</comment>
<dbReference type="Proteomes" id="UP000190959">
    <property type="component" value="Unassembled WGS sequence"/>
</dbReference>
<name>A0A1S8QMW8_CLOBE</name>
<feature type="transmembrane region" description="Helical" evidence="1">
    <location>
        <begin position="6"/>
        <end position="29"/>
    </location>
</feature>
<feature type="transmembrane region" description="Helical" evidence="1">
    <location>
        <begin position="41"/>
        <end position="63"/>
    </location>
</feature>
<accession>A0A1S8QMW8</accession>
<feature type="transmembrane region" description="Helical" evidence="1">
    <location>
        <begin position="69"/>
        <end position="88"/>
    </location>
</feature>
<dbReference type="AlphaFoldDB" id="A0A1S8QMW8"/>
<evidence type="ECO:0000256" key="1">
    <source>
        <dbReference type="SAM" id="Phobius"/>
    </source>
</evidence>
<evidence type="ECO:0000313" key="4">
    <source>
        <dbReference type="Proteomes" id="UP000190959"/>
    </source>
</evidence>
<organism evidence="3 4">
    <name type="scientific">Clostridium beijerinckii</name>
    <name type="common">Clostridium MP</name>
    <dbReference type="NCBI Taxonomy" id="1520"/>
    <lineage>
        <taxon>Bacteria</taxon>
        <taxon>Bacillati</taxon>
        <taxon>Bacillota</taxon>
        <taxon>Clostridia</taxon>
        <taxon>Eubacteriales</taxon>
        <taxon>Clostridiaceae</taxon>
        <taxon>Clostridium</taxon>
    </lineage>
</organism>
<sequence length="97" mass="11220">MKSYYYFLALATYVISFLICFNICLKVNIEKFIRGKISRRVCFLIIAFLFSIVGTLMIDGLNIAKEYRFLIDGFFVFGPATALFVWALPAKLNRNNQ</sequence>
<dbReference type="RefSeq" id="WP_077831248.1">
    <property type="nucleotide sequence ID" value="NZ_JABSWM010000001.1"/>
</dbReference>
<dbReference type="Proteomes" id="UP000822184">
    <property type="component" value="Unassembled WGS sequence"/>
</dbReference>
<evidence type="ECO:0000313" key="3">
    <source>
        <dbReference type="EMBL" id="OOP70438.1"/>
    </source>
</evidence>
<gene>
    <name evidence="2" type="ORF">BCD95_002337</name>
    <name evidence="3" type="ORF">CBEIBR21_26495</name>
</gene>
<reference evidence="3 4" key="1">
    <citation type="submission" date="2017-02" db="EMBL/GenBank/DDBJ databases">
        <title>Genome sequence of Clostridium beijerinckii Br21.</title>
        <authorList>
            <person name="Fonseca B.C."/>
            <person name="Guazzaroni M.E."/>
            <person name="Riano-Pachon D.M."/>
            <person name="Reginatto V."/>
        </authorList>
    </citation>
    <scope>NUCLEOTIDE SEQUENCE [LARGE SCALE GENOMIC DNA]</scope>
    <source>
        <strain evidence="3 4">Br21</strain>
    </source>
</reference>
<keyword evidence="1" id="KW-0472">Membrane</keyword>
<evidence type="ECO:0000313" key="2">
    <source>
        <dbReference type="EMBL" id="NSB14078.1"/>
    </source>
</evidence>
<protein>
    <submittedName>
        <fullName evidence="3">Uncharacterized protein</fullName>
    </submittedName>
</protein>
<proteinExistence type="predicted"/>
<keyword evidence="1" id="KW-1133">Transmembrane helix</keyword>
<reference evidence="2" key="2">
    <citation type="submission" date="2020-06" db="EMBL/GenBank/DDBJ databases">
        <title>Genomic insights into acetone-butanol-ethanol (ABE) fermentation by sequencing solventogenic clostridia strains.</title>
        <authorList>
            <person name="Brown S."/>
        </authorList>
    </citation>
    <scope>NUCLEOTIDE SEQUENCE</scope>
    <source>
        <strain evidence="2">DJ123</strain>
    </source>
</reference>
<dbReference type="EMBL" id="MWMH01000018">
    <property type="protein sequence ID" value="OOP70438.1"/>
    <property type="molecule type" value="Genomic_DNA"/>
</dbReference>